<comment type="caution">
    <text evidence="1">The sequence shown here is derived from an EMBL/GenBank/DDBJ whole genome shotgun (WGS) entry which is preliminary data.</text>
</comment>
<dbReference type="Proteomes" id="UP001162992">
    <property type="component" value="Chromosome 23"/>
</dbReference>
<organism evidence="1 2">
    <name type="scientific">Diphasiastrum complanatum</name>
    <name type="common">Issler's clubmoss</name>
    <name type="synonym">Lycopodium complanatum</name>
    <dbReference type="NCBI Taxonomy" id="34168"/>
    <lineage>
        <taxon>Eukaryota</taxon>
        <taxon>Viridiplantae</taxon>
        <taxon>Streptophyta</taxon>
        <taxon>Embryophyta</taxon>
        <taxon>Tracheophyta</taxon>
        <taxon>Lycopodiopsida</taxon>
        <taxon>Lycopodiales</taxon>
        <taxon>Lycopodiaceae</taxon>
        <taxon>Lycopodioideae</taxon>
        <taxon>Diphasiastrum</taxon>
    </lineage>
</organism>
<proteinExistence type="predicted"/>
<gene>
    <name evidence="1" type="ORF">O6H91_23G022200</name>
</gene>
<reference evidence="2" key="1">
    <citation type="journal article" date="2024" name="Proc. Natl. Acad. Sci. U.S.A.">
        <title>Extraordinary preservation of gene collinearity over three hundred million years revealed in homosporous lycophytes.</title>
        <authorList>
            <person name="Li C."/>
            <person name="Wickell D."/>
            <person name="Kuo L.Y."/>
            <person name="Chen X."/>
            <person name="Nie B."/>
            <person name="Liao X."/>
            <person name="Peng D."/>
            <person name="Ji J."/>
            <person name="Jenkins J."/>
            <person name="Williams M."/>
            <person name="Shu S."/>
            <person name="Plott C."/>
            <person name="Barry K."/>
            <person name="Rajasekar S."/>
            <person name="Grimwood J."/>
            <person name="Han X."/>
            <person name="Sun S."/>
            <person name="Hou Z."/>
            <person name="He W."/>
            <person name="Dai G."/>
            <person name="Sun C."/>
            <person name="Schmutz J."/>
            <person name="Leebens-Mack J.H."/>
            <person name="Li F.W."/>
            <person name="Wang L."/>
        </authorList>
    </citation>
    <scope>NUCLEOTIDE SEQUENCE [LARGE SCALE GENOMIC DNA]</scope>
    <source>
        <strain evidence="2">cv. PW_Plant_1</strain>
    </source>
</reference>
<name>A0ACC2A8V0_DIPCM</name>
<evidence type="ECO:0000313" key="1">
    <source>
        <dbReference type="EMBL" id="KAJ7514005.1"/>
    </source>
</evidence>
<evidence type="ECO:0000313" key="2">
    <source>
        <dbReference type="Proteomes" id="UP001162992"/>
    </source>
</evidence>
<accession>A0ACC2A8V0</accession>
<sequence length="197" mass="21800">MDSSTPGSFLLKVTPELMLKIVEDEHLDGRKKSSAKRTKKQQQQQHVQKKVVPELGQAIPTGAPYLPGPFRTPSLLGASKGPVPAPPPPPIQRNLSLDAHAQKIAAYSTLLEKTEKLASELQKRGAAELDEINRRAQELNNKQYRAPIRSIPCVTEREACLQCYKENGKEPLKCKQRADAFLECARRAQTELASAVL</sequence>
<dbReference type="EMBL" id="CM055114">
    <property type="protein sequence ID" value="KAJ7514005.1"/>
    <property type="molecule type" value="Genomic_DNA"/>
</dbReference>
<keyword evidence="2" id="KW-1185">Reference proteome</keyword>
<protein>
    <submittedName>
        <fullName evidence="1">Uncharacterized protein</fullName>
    </submittedName>
</protein>